<keyword evidence="2" id="KW-0732">Signal</keyword>
<feature type="region of interest" description="Disordered" evidence="1">
    <location>
        <begin position="24"/>
        <end position="52"/>
    </location>
</feature>
<dbReference type="PROSITE" id="PS51257">
    <property type="entry name" value="PROKAR_LIPOPROTEIN"/>
    <property type="match status" value="1"/>
</dbReference>
<feature type="compositionally biased region" description="Low complexity" evidence="1">
    <location>
        <begin position="26"/>
        <end position="41"/>
    </location>
</feature>
<protein>
    <submittedName>
        <fullName evidence="3">FxLYD domain-containing protein</fullName>
    </submittedName>
</protein>
<accession>A0ABV2ZRP4</accession>
<dbReference type="NCBIfam" id="NF038353">
    <property type="entry name" value="FxLYD_dom"/>
    <property type="match status" value="1"/>
</dbReference>
<comment type="caution">
    <text evidence="3">The sequence shown here is derived from an EMBL/GenBank/DDBJ whole genome shotgun (WGS) entry which is preliminary data.</text>
</comment>
<evidence type="ECO:0000313" key="4">
    <source>
        <dbReference type="Proteomes" id="UP001550739"/>
    </source>
</evidence>
<name>A0ABV2ZRP4_9ACTN</name>
<evidence type="ECO:0000256" key="2">
    <source>
        <dbReference type="SAM" id="SignalP"/>
    </source>
</evidence>
<dbReference type="InterPro" id="IPR047676">
    <property type="entry name" value="FxLYD_dom"/>
</dbReference>
<dbReference type="EMBL" id="JBEZVE010000019">
    <property type="protein sequence ID" value="MEU3785234.1"/>
    <property type="molecule type" value="Genomic_DNA"/>
</dbReference>
<organism evidence="3 4">
    <name type="scientific">Streptomyces sp. 900129855</name>
    <dbReference type="NCBI Taxonomy" id="3155129"/>
    <lineage>
        <taxon>Bacteria</taxon>
        <taxon>Bacillati</taxon>
        <taxon>Actinomycetota</taxon>
        <taxon>Actinomycetes</taxon>
        <taxon>Kitasatosporales</taxon>
        <taxon>Streptomycetaceae</taxon>
        <taxon>Streptomyces</taxon>
    </lineage>
</organism>
<sequence length="142" mass="14544">MRNALIPVAVVLLAATACGTDPSGLPKAAAPATASTQADAKSTTTGQAHTPEGDVKLTRCEVDEFGKYPVATLTLVNHSADTSNYVVSVAFIDSTGTQVGDGTAAVSNLAHGHKAIDKAYGLEQADGKITCRVAKVERYASL</sequence>
<keyword evidence="4" id="KW-1185">Reference proteome</keyword>
<feature type="signal peptide" evidence="2">
    <location>
        <begin position="1"/>
        <end position="19"/>
    </location>
</feature>
<evidence type="ECO:0000313" key="3">
    <source>
        <dbReference type="EMBL" id="MEU3785234.1"/>
    </source>
</evidence>
<feature type="chain" id="PRO_5045768085" evidence="2">
    <location>
        <begin position="20"/>
        <end position="142"/>
    </location>
</feature>
<dbReference type="RefSeq" id="WP_361706804.1">
    <property type="nucleotide sequence ID" value="NZ_JBEZVE010000019.1"/>
</dbReference>
<gene>
    <name evidence="3" type="ORF">AB0E89_32655</name>
</gene>
<reference evidence="3 4" key="1">
    <citation type="submission" date="2024-06" db="EMBL/GenBank/DDBJ databases">
        <title>The Natural Products Discovery Center: Release of the First 8490 Sequenced Strains for Exploring Actinobacteria Biosynthetic Diversity.</title>
        <authorList>
            <person name="Kalkreuter E."/>
            <person name="Kautsar S.A."/>
            <person name="Yang D."/>
            <person name="Bader C.D."/>
            <person name="Teijaro C.N."/>
            <person name="Fluegel L."/>
            <person name="Davis C.M."/>
            <person name="Simpson J.R."/>
            <person name="Lauterbach L."/>
            <person name="Steele A.D."/>
            <person name="Gui C."/>
            <person name="Meng S."/>
            <person name="Li G."/>
            <person name="Viehrig K."/>
            <person name="Ye F."/>
            <person name="Su P."/>
            <person name="Kiefer A.F."/>
            <person name="Nichols A."/>
            <person name="Cepeda A.J."/>
            <person name="Yan W."/>
            <person name="Fan B."/>
            <person name="Jiang Y."/>
            <person name="Adhikari A."/>
            <person name="Zheng C.-J."/>
            <person name="Schuster L."/>
            <person name="Cowan T.M."/>
            <person name="Smanski M.J."/>
            <person name="Chevrette M.G."/>
            <person name="De Carvalho L.P.S."/>
            <person name="Shen B."/>
        </authorList>
    </citation>
    <scope>NUCLEOTIDE SEQUENCE [LARGE SCALE GENOMIC DNA]</scope>
    <source>
        <strain evidence="3 4">NPDC033843</strain>
    </source>
</reference>
<dbReference type="Proteomes" id="UP001550739">
    <property type="component" value="Unassembled WGS sequence"/>
</dbReference>
<proteinExistence type="predicted"/>
<evidence type="ECO:0000256" key="1">
    <source>
        <dbReference type="SAM" id="MobiDB-lite"/>
    </source>
</evidence>